<feature type="domain" description="Tryptophan synthase beta chain-like PALP" evidence="6">
    <location>
        <begin position="95"/>
        <end position="399"/>
    </location>
</feature>
<dbReference type="NCBIfam" id="TIGR00260">
    <property type="entry name" value="thrC"/>
    <property type="match status" value="1"/>
</dbReference>
<dbReference type="InterPro" id="IPR051166">
    <property type="entry name" value="Threonine_Synthase"/>
</dbReference>
<keyword evidence="4" id="KW-0456">Lyase</keyword>
<proteinExistence type="inferred from homology"/>
<dbReference type="InterPro" id="IPR029144">
    <property type="entry name" value="Thr_synth_N"/>
</dbReference>
<name>A0A1Z5JLG4_FISSO</name>
<sequence>MRYTSTRDRTISCTFEEAICSGYAPDGGLFVPEELPVISVATLQEWAKLDFAQLAQTVLRLFVSESEVSAPELSNIVTYEGFAPAVVPLQRVGSLYVAELFHGPTFCFKDLGMRAVVRFLSLFATKRRQHRTLLVSTTGDTGPAAVQAVSDAKNPFLTLLVHYPDGQISSFQRKQLTTTDSPQVHVVAFEGGGDDMDRPIKNMLQSPGSHWTGVNSYNIGRPLMQMIHYIWTYLRVAEREEWEIGKQKLDIILPTGAMGNLAGGYMAKKMGIPLGKLCSGVNVNDITHRVMQTGAFHSSPCMLKTLSDAINIQIPYNFERILFYLTEQNDRLVREWMTQVDATQKLDLSTEWLQQLQQDFDSARISDEDMCTITRRVWNEHHYLMDPHTAVAMGAAETLGYFGKTAAVFATASPCKFEESVTMAVGKDTWDLFEQSDQFPASARAMLFQPERPPTIYRNNRSLSLYENQRQWEEQARQIVATLENMA</sequence>
<evidence type="ECO:0008006" key="10">
    <source>
        <dbReference type="Google" id="ProtNLM"/>
    </source>
</evidence>
<evidence type="ECO:0000259" key="6">
    <source>
        <dbReference type="Pfam" id="PF00291"/>
    </source>
</evidence>
<dbReference type="InterPro" id="IPR004450">
    <property type="entry name" value="Thr_synthase-like"/>
</dbReference>
<evidence type="ECO:0000313" key="9">
    <source>
        <dbReference type="Proteomes" id="UP000198406"/>
    </source>
</evidence>
<dbReference type="Pfam" id="PF00291">
    <property type="entry name" value="PALP"/>
    <property type="match status" value="1"/>
</dbReference>
<dbReference type="InParanoid" id="A0A1Z5JLG4"/>
<dbReference type="InterPro" id="IPR036052">
    <property type="entry name" value="TrpB-like_PALP_sf"/>
</dbReference>
<feature type="modified residue" description="N6-(pyridoxal phosphate)lysine" evidence="5">
    <location>
        <position position="109"/>
    </location>
</feature>
<comment type="similarity">
    <text evidence="2">Belongs to the threonine synthase family.</text>
</comment>
<dbReference type="AlphaFoldDB" id="A0A1Z5JLG4"/>
<evidence type="ECO:0000256" key="3">
    <source>
        <dbReference type="ARBA" id="ARBA00022898"/>
    </source>
</evidence>
<evidence type="ECO:0000256" key="5">
    <source>
        <dbReference type="PIRSR" id="PIRSR604450-51"/>
    </source>
</evidence>
<accession>A0A1Z5JLG4</accession>
<keyword evidence="9" id="KW-1185">Reference proteome</keyword>
<keyword evidence="3 5" id="KW-0663">Pyridoxal phosphate</keyword>
<protein>
    <recommendedName>
        <fullName evidence="10">Threonine synthase</fullName>
    </recommendedName>
</protein>
<dbReference type="SUPFAM" id="SSF53686">
    <property type="entry name" value="Tryptophan synthase beta subunit-like PLP-dependent enzymes"/>
    <property type="match status" value="1"/>
</dbReference>
<organism evidence="8 9">
    <name type="scientific">Fistulifera solaris</name>
    <name type="common">Oleaginous diatom</name>
    <dbReference type="NCBI Taxonomy" id="1519565"/>
    <lineage>
        <taxon>Eukaryota</taxon>
        <taxon>Sar</taxon>
        <taxon>Stramenopiles</taxon>
        <taxon>Ochrophyta</taxon>
        <taxon>Bacillariophyta</taxon>
        <taxon>Bacillariophyceae</taxon>
        <taxon>Bacillariophycidae</taxon>
        <taxon>Naviculales</taxon>
        <taxon>Naviculaceae</taxon>
        <taxon>Fistulifera</taxon>
    </lineage>
</organism>
<dbReference type="OrthoDB" id="5203861at2759"/>
<evidence type="ECO:0000256" key="1">
    <source>
        <dbReference type="ARBA" id="ARBA00001933"/>
    </source>
</evidence>
<gene>
    <name evidence="8" type="ORF">FisN_11Hh233</name>
</gene>
<dbReference type="PANTHER" id="PTHR42690:SF1">
    <property type="entry name" value="THREONINE SYNTHASE-LIKE 2"/>
    <property type="match status" value="1"/>
</dbReference>
<evidence type="ECO:0000259" key="7">
    <source>
        <dbReference type="Pfam" id="PF14821"/>
    </source>
</evidence>
<evidence type="ECO:0000256" key="2">
    <source>
        <dbReference type="ARBA" id="ARBA00005517"/>
    </source>
</evidence>
<dbReference type="Gene3D" id="3.40.50.1100">
    <property type="match status" value="2"/>
</dbReference>
<feature type="domain" description="Threonine synthase N-terminal" evidence="7">
    <location>
        <begin position="2"/>
        <end position="78"/>
    </location>
</feature>
<dbReference type="GO" id="GO:0009088">
    <property type="term" value="P:threonine biosynthetic process"/>
    <property type="evidence" value="ECO:0007669"/>
    <property type="project" value="TreeGrafter"/>
</dbReference>
<dbReference type="PANTHER" id="PTHR42690">
    <property type="entry name" value="THREONINE SYNTHASE FAMILY MEMBER"/>
    <property type="match status" value="1"/>
</dbReference>
<reference evidence="8 9" key="1">
    <citation type="journal article" date="2015" name="Plant Cell">
        <title>Oil accumulation by the oleaginous diatom Fistulifera solaris as revealed by the genome and transcriptome.</title>
        <authorList>
            <person name="Tanaka T."/>
            <person name="Maeda Y."/>
            <person name="Veluchamy A."/>
            <person name="Tanaka M."/>
            <person name="Abida H."/>
            <person name="Marechal E."/>
            <person name="Bowler C."/>
            <person name="Muto M."/>
            <person name="Sunaga Y."/>
            <person name="Tanaka M."/>
            <person name="Yoshino T."/>
            <person name="Taniguchi T."/>
            <person name="Fukuda Y."/>
            <person name="Nemoto M."/>
            <person name="Matsumoto M."/>
            <person name="Wong P.S."/>
            <person name="Aburatani S."/>
            <person name="Fujibuchi W."/>
        </authorList>
    </citation>
    <scope>NUCLEOTIDE SEQUENCE [LARGE SCALE GENOMIC DNA]</scope>
    <source>
        <strain evidence="8 9">JPCC DA0580</strain>
    </source>
</reference>
<dbReference type="Proteomes" id="UP000198406">
    <property type="component" value="Unassembled WGS sequence"/>
</dbReference>
<comment type="cofactor">
    <cofactor evidence="1 5">
        <name>pyridoxal 5'-phosphate</name>
        <dbReference type="ChEBI" id="CHEBI:597326"/>
    </cofactor>
</comment>
<evidence type="ECO:0000256" key="4">
    <source>
        <dbReference type="ARBA" id="ARBA00023239"/>
    </source>
</evidence>
<dbReference type="InterPro" id="IPR001926">
    <property type="entry name" value="TrpB-like_PALP"/>
</dbReference>
<comment type="caution">
    <text evidence="8">The sequence shown here is derived from an EMBL/GenBank/DDBJ whole genome shotgun (WGS) entry which is preliminary data.</text>
</comment>
<dbReference type="Gene3D" id="3.90.1380.10">
    <property type="entry name" value="Threonine synthase, N-terminal domain"/>
    <property type="match status" value="1"/>
</dbReference>
<dbReference type="GO" id="GO:0004795">
    <property type="term" value="F:threonine synthase activity"/>
    <property type="evidence" value="ECO:0007669"/>
    <property type="project" value="TreeGrafter"/>
</dbReference>
<dbReference type="Pfam" id="PF14821">
    <property type="entry name" value="Thr_synth_N"/>
    <property type="match status" value="1"/>
</dbReference>
<dbReference type="InterPro" id="IPR037158">
    <property type="entry name" value="Thr_synth_N_sf"/>
</dbReference>
<dbReference type="EMBL" id="BDSP01000082">
    <property type="protein sequence ID" value="GAX14692.1"/>
    <property type="molecule type" value="Genomic_DNA"/>
</dbReference>
<evidence type="ECO:0000313" key="8">
    <source>
        <dbReference type="EMBL" id="GAX14692.1"/>
    </source>
</evidence>